<dbReference type="Gene3D" id="2.60.120.10">
    <property type="entry name" value="Jelly Rolls"/>
    <property type="match status" value="1"/>
</dbReference>
<dbReference type="InterPro" id="IPR014710">
    <property type="entry name" value="RmlC-like_jellyroll"/>
</dbReference>
<dbReference type="InterPro" id="IPR050807">
    <property type="entry name" value="TransReg_Diox_bact_type"/>
</dbReference>
<dbReference type="InterPro" id="IPR001387">
    <property type="entry name" value="Cro/C1-type_HTH"/>
</dbReference>
<dbReference type="Pfam" id="PF07883">
    <property type="entry name" value="Cupin_2"/>
    <property type="match status" value="1"/>
</dbReference>
<dbReference type="PANTHER" id="PTHR46797">
    <property type="entry name" value="HTH-TYPE TRANSCRIPTIONAL REGULATOR"/>
    <property type="match status" value="1"/>
</dbReference>
<dbReference type="PANTHER" id="PTHR46797:SF20">
    <property type="entry name" value="BLR4304 PROTEIN"/>
    <property type="match status" value="1"/>
</dbReference>
<dbReference type="InterPro" id="IPR010982">
    <property type="entry name" value="Lambda_DNA-bd_dom_sf"/>
</dbReference>
<dbReference type="AlphaFoldDB" id="A0A4D8QVC4"/>
<feature type="domain" description="HTH cro/C1-type" evidence="2">
    <location>
        <begin position="58"/>
        <end position="112"/>
    </location>
</feature>
<dbReference type="CDD" id="cd02209">
    <property type="entry name" value="cupin_XRE_C"/>
    <property type="match status" value="1"/>
</dbReference>
<dbReference type="EMBL" id="CP032342">
    <property type="protein sequence ID" value="QCO13070.1"/>
    <property type="molecule type" value="Genomic_DNA"/>
</dbReference>
<sequence length="236" mass="25521">MGLGNRRRLAPATKHARLIATPQAADDAMDVIDRPDAATTASPSQSGADGELNLGVRLKSLRKRLGLTLQQAADRTGVGVSTLSKIERNELSPTVTTLQKIAGGFEMDAATIIGGPTPALRVAGRRSVTRSGQGRPFPTGTCNNAWLCPDLTNKVMTPIMTTVVARSLDAYPEWAKYDAELFLHVLSGALVVHSQIYEPLRLETGDSMYYDASTPHLWISDGDGDARVLWVYAKYR</sequence>
<evidence type="ECO:0000259" key="2">
    <source>
        <dbReference type="PROSITE" id="PS50943"/>
    </source>
</evidence>
<proteinExistence type="predicted"/>
<evidence type="ECO:0000313" key="3">
    <source>
        <dbReference type="EMBL" id="QCO13070.1"/>
    </source>
</evidence>
<keyword evidence="1" id="KW-0238">DNA-binding</keyword>
<dbReference type="PROSITE" id="PS50943">
    <property type="entry name" value="HTH_CROC1"/>
    <property type="match status" value="1"/>
</dbReference>
<protein>
    <submittedName>
        <fullName evidence="3">XRE family transcriptional regulator</fullName>
    </submittedName>
</protein>
<dbReference type="GO" id="GO:0003677">
    <property type="term" value="F:DNA binding"/>
    <property type="evidence" value="ECO:0007669"/>
    <property type="project" value="UniProtKB-KW"/>
</dbReference>
<name>A0A4D8QVC4_AZOBR</name>
<evidence type="ECO:0000313" key="4">
    <source>
        <dbReference type="Proteomes" id="UP000298774"/>
    </source>
</evidence>
<organism evidence="3 4">
    <name type="scientific">Azospirillum brasilense</name>
    <dbReference type="NCBI Taxonomy" id="192"/>
    <lineage>
        <taxon>Bacteria</taxon>
        <taxon>Pseudomonadati</taxon>
        <taxon>Pseudomonadota</taxon>
        <taxon>Alphaproteobacteria</taxon>
        <taxon>Rhodospirillales</taxon>
        <taxon>Azospirillaceae</taxon>
        <taxon>Azospirillum</taxon>
    </lineage>
</organism>
<geneLocation type="plasmid" evidence="3 4">
    <name>p3</name>
</geneLocation>
<dbReference type="InterPro" id="IPR013096">
    <property type="entry name" value="Cupin_2"/>
</dbReference>
<dbReference type="Proteomes" id="UP000298774">
    <property type="component" value="Plasmid p3"/>
</dbReference>
<dbReference type="SMART" id="SM00530">
    <property type="entry name" value="HTH_XRE"/>
    <property type="match status" value="1"/>
</dbReference>
<keyword evidence="3" id="KW-0614">Plasmid</keyword>
<gene>
    <name evidence="3" type="ORF">D3868_27660</name>
</gene>
<dbReference type="SUPFAM" id="SSF47413">
    <property type="entry name" value="lambda repressor-like DNA-binding domains"/>
    <property type="match status" value="1"/>
</dbReference>
<dbReference type="GO" id="GO:0005829">
    <property type="term" value="C:cytosol"/>
    <property type="evidence" value="ECO:0007669"/>
    <property type="project" value="TreeGrafter"/>
</dbReference>
<dbReference type="Gene3D" id="1.10.260.40">
    <property type="entry name" value="lambda repressor-like DNA-binding domains"/>
    <property type="match status" value="1"/>
</dbReference>
<evidence type="ECO:0000256" key="1">
    <source>
        <dbReference type="ARBA" id="ARBA00023125"/>
    </source>
</evidence>
<dbReference type="InterPro" id="IPR011051">
    <property type="entry name" value="RmlC_Cupin_sf"/>
</dbReference>
<dbReference type="SUPFAM" id="SSF51182">
    <property type="entry name" value="RmlC-like cupins"/>
    <property type="match status" value="1"/>
</dbReference>
<dbReference type="Pfam" id="PF01381">
    <property type="entry name" value="HTH_3"/>
    <property type="match status" value="1"/>
</dbReference>
<dbReference type="GO" id="GO:0003700">
    <property type="term" value="F:DNA-binding transcription factor activity"/>
    <property type="evidence" value="ECO:0007669"/>
    <property type="project" value="TreeGrafter"/>
</dbReference>
<reference evidence="3 4" key="1">
    <citation type="submission" date="2018-09" db="EMBL/GenBank/DDBJ databases">
        <title>Whole genome based analysis of evolution and adaptive divergence in Indian and Brazilian strains of Azospirillum brasilense.</title>
        <authorList>
            <person name="Singh C."/>
            <person name="Tripathi A.K."/>
        </authorList>
    </citation>
    <scope>NUCLEOTIDE SEQUENCE [LARGE SCALE GENOMIC DNA]</scope>
    <source>
        <strain evidence="3 4">MTCC4038</strain>
        <plasmid evidence="3 4">p3</plasmid>
    </source>
</reference>
<dbReference type="CDD" id="cd00093">
    <property type="entry name" value="HTH_XRE"/>
    <property type="match status" value="1"/>
</dbReference>
<accession>A0A4D8QVC4</accession>